<evidence type="ECO:0000313" key="3">
    <source>
        <dbReference type="Proteomes" id="UP000620064"/>
    </source>
</evidence>
<reference evidence="3" key="1">
    <citation type="journal article" date="2019" name="Int. J. Syst. Evol. Microbiol.">
        <title>The Global Catalogue of Microorganisms (GCM) 10K type strain sequencing project: providing services to taxonomists for standard genome sequencing and annotation.</title>
        <authorList>
            <consortium name="The Broad Institute Genomics Platform"/>
            <consortium name="The Broad Institute Genome Sequencing Center for Infectious Disease"/>
            <person name="Wu L."/>
            <person name="Ma J."/>
        </authorList>
    </citation>
    <scope>NUCLEOTIDE SEQUENCE [LARGE SCALE GENOMIC DNA]</scope>
    <source>
        <strain evidence="3">CGMCC 1.7656</strain>
    </source>
</reference>
<evidence type="ECO:0000313" key="2">
    <source>
        <dbReference type="EMBL" id="GGP01093.1"/>
    </source>
</evidence>
<dbReference type="RefSeq" id="WP_188616074.1">
    <property type="nucleotide sequence ID" value="NZ_BMLV01000001.1"/>
</dbReference>
<sequence>MMKNKNINKEKLLSLYGDYILSNGERPKNIYLFAKENNFEEEIFYQYFTGFEQIEKEILNHFFIKSLELCEQTEHWNEMNSKEKLLNLHFTFFENLTMNRSLVLMILGETKRKEWVILQELRKSFLEFTKQLTFENLEILEKAKESIKNFNEKTREEALWLHFISIIEFWKKDQSPSFEKTDLYIEKTIDTGFEFINNEPLKKVMDLGKFLWKEKFKV</sequence>
<name>A0ABQ2NEX4_9FLAO</name>
<keyword evidence="3" id="KW-1185">Reference proteome</keyword>
<proteinExistence type="predicted"/>
<evidence type="ECO:0000259" key="1">
    <source>
        <dbReference type="Pfam" id="PF17931"/>
    </source>
</evidence>
<feature type="domain" description="Tetracyclin repressor-like C-terminal" evidence="1">
    <location>
        <begin position="84"/>
        <end position="211"/>
    </location>
</feature>
<gene>
    <name evidence="2" type="ORF">GCM10010992_00510</name>
</gene>
<dbReference type="Proteomes" id="UP000620064">
    <property type="component" value="Unassembled WGS sequence"/>
</dbReference>
<organism evidence="2 3">
    <name type="scientific">Cloacibacterium rupense</name>
    <dbReference type="NCBI Taxonomy" id="517423"/>
    <lineage>
        <taxon>Bacteria</taxon>
        <taxon>Pseudomonadati</taxon>
        <taxon>Bacteroidota</taxon>
        <taxon>Flavobacteriia</taxon>
        <taxon>Flavobacteriales</taxon>
        <taxon>Weeksellaceae</taxon>
    </lineage>
</organism>
<dbReference type="Pfam" id="PF17931">
    <property type="entry name" value="TetR_C_23"/>
    <property type="match status" value="1"/>
</dbReference>
<dbReference type="InterPro" id="IPR036271">
    <property type="entry name" value="Tet_transcr_reg_TetR-rel_C_sf"/>
</dbReference>
<dbReference type="EMBL" id="BMLV01000001">
    <property type="protein sequence ID" value="GGP01093.1"/>
    <property type="molecule type" value="Genomic_DNA"/>
</dbReference>
<accession>A0ABQ2NEX4</accession>
<dbReference type="SUPFAM" id="SSF48498">
    <property type="entry name" value="Tetracyclin repressor-like, C-terminal domain"/>
    <property type="match status" value="1"/>
</dbReference>
<dbReference type="InterPro" id="IPR041673">
    <property type="entry name" value="TetR_C_23"/>
</dbReference>
<protein>
    <recommendedName>
        <fullName evidence="1">Tetracyclin repressor-like C-terminal domain-containing protein</fullName>
    </recommendedName>
</protein>
<comment type="caution">
    <text evidence="2">The sequence shown here is derived from an EMBL/GenBank/DDBJ whole genome shotgun (WGS) entry which is preliminary data.</text>
</comment>